<evidence type="ECO:0000313" key="2">
    <source>
        <dbReference type="Proteomes" id="UP000182253"/>
    </source>
</evidence>
<proteinExistence type="predicted"/>
<sequence length="168" mass="19695">MHRTDLTNTFFPIKESSFTSFGLISKRVKEIYYQAIYEEEKEPKRWFNFLIGSGWLFNCDNWDLPDSNRLQMVAKKIRDAAQKYECTVVYLEDKYKSYFCNALADLSVEFDVGDECWMKETKNKLVIDEAKIADVFIAPSAQSLFSEIISFTNSKIHRLLLPPRFKAN</sequence>
<reference evidence="1 2" key="1">
    <citation type="journal article" date="2016" name="Nat. Commun.">
        <title>Thousands of microbial genomes shed light on interconnected biogeochemical processes in an aquifer system.</title>
        <authorList>
            <person name="Anantharaman K."/>
            <person name="Brown C.T."/>
            <person name="Hug L.A."/>
            <person name="Sharon I."/>
            <person name="Castelle C.J."/>
            <person name="Probst A.J."/>
            <person name="Thomas B.C."/>
            <person name="Singh A."/>
            <person name="Wilkins M.J."/>
            <person name="Karaoz U."/>
            <person name="Brodie E.L."/>
            <person name="Williams K.H."/>
            <person name="Hubbard S.S."/>
            <person name="Banfield J.F."/>
        </authorList>
    </citation>
    <scope>NUCLEOTIDE SEQUENCE [LARGE SCALE GENOMIC DNA]</scope>
</reference>
<evidence type="ECO:0000313" key="1">
    <source>
        <dbReference type="EMBL" id="OGI61390.1"/>
    </source>
</evidence>
<dbReference type="AlphaFoldDB" id="A0A1F6UVD2"/>
<name>A0A1F6UVD2_9BACT</name>
<protein>
    <submittedName>
        <fullName evidence="1">Uncharacterized protein</fullName>
    </submittedName>
</protein>
<comment type="caution">
    <text evidence="1">The sequence shown here is derived from an EMBL/GenBank/DDBJ whole genome shotgun (WGS) entry which is preliminary data.</text>
</comment>
<dbReference type="Proteomes" id="UP000182253">
    <property type="component" value="Unassembled WGS sequence"/>
</dbReference>
<gene>
    <name evidence="1" type="ORF">A2645_01730</name>
</gene>
<accession>A0A1F6UVD2</accession>
<dbReference type="EMBL" id="MFTL01000020">
    <property type="protein sequence ID" value="OGI61390.1"/>
    <property type="molecule type" value="Genomic_DNA"/>
</dbReference>
<organism evidence="1 2">
    <name type="scientific">Candidatus Nomurabacteria bacterium RIFCSPHIGHO2_01_FULL_39_9</name>
    <dbReference type="NCBI Taxonomy" id="1801735"/>
    <lineage>
        <taxon>Bacteria</taxon>
        <taxon>Candidatus Nomuraibacteriota</taxon>
    </lineage>
</organism>